<reference evidence="2" key="1">
    <citation type="submission" date="2021-03" db="EMBL/GenBank/DDBJ databases">
        <title>Revisited historic fungal species revealed as producer of novel bioactive compounds through whole genome sequencing and comparative genomics.</title>
        <authorList>
            <person name="Vignolle G.A."/>
            <person name="Hochenegger N."/>
            <person name="Mach R.L."/>
            <person name="Mach-Aigner A.R."/>
            <person name="Javad Rahimi M."/>
            <person name="Salim K.A."/>
            <person name="Chan C.M."/>
            <person name="Lim L.B.L."/>
            <person name="Cai F."/>
            <person name="Druzhinina I.S."/>
            <person name="U'Ren J.M."/>
            <person name="Derntl C."/>
        </authorList>
    </citation>
    <scope>NUCLEOTIDE SEQUENCE</scope>
    <source>
        <strain evidence="2">TUCIM 5799</strain>
    </source>
</reference>
<evidence type="ECO:0000313" key="2">
    <source>
        <dbReference type="EMBL" id="KAI1871793.1"/>
    </source>
</evidence>
<protein>
    <submittedName>
        <fullName evidence="2">Uncharacterized protein</fullName>
    </submittedName>
</protein>
<evidence type="ECO:0000313" key="3">
    <source>
        <dbReference type="Proteomes" id="UP000829685"/>
    </source>
</evidence>
<gene>
    <name evidence="2" type="ORF">JX265_005779</name>
</gene>
<comment type="caution">
    <text evidence="2">The sequence shown here is derived from an EMBL/GenBank/DDBJ whole genome shotgun (WGS) entry which is preliminary data.</text>
</comment>
<accession>A0A9P9WNQ4</accession>
<sequence length="241" mass="26563">MQLFTLHRFNYLLAGVLLAPSALQLCLAAPQPLGNDPQGVTLGLRKDSNPLKTFKANVDNAPVKASQDRTAFADFSNAGQQTGSSRGFNQCVGVIISTHDAALFGHYTCGDQGQQRARQDLQQYWNQHKDDKLKNPDVMIYAKVVVNDATGEVMENSFESASTQVFINLARQITGKTPAIEKYFDLDAYVTMPKPGESGRGERPGFDQDTALAYSDYAGFWVSKNGPRFMTVRMQKEAAQK</sequence>
<evidence type="ECO:0000256" key="1">
    <source>
        <dbReference type="SAM" id="SignalP"/>
    </source>
</evidence>
<dbReference type="Proteomes" id="UP000829685">
    <property type="component" value="Unassembled WGS sequence"/>
</dbReference>
<feature type="chain" id="PRO_5040343022" evidence="1">
    <location>
        <begin position="29"/>
        <end position="241"/>
    </location>
</feature>
<name>A0A9P9WNQ4_9PEZI</name>
<proteinExistence type="predicted"/>
<dbReference type="AlphaFoldDB" id="A0A9P9WNQ4"/>
<feature type="signal peptide" evidence="1">
    <location>
        <begin position="1"/>
        <end position="28"/>
    </location>
</feature>
<dbReference type="EMBL" id="JAFIMR010000012">
    <property type="protein sequence ID" value="KAI1871793.1"/>
    <property type="molecule type" value="Genomic_DNA"/>
</dbReference>
<keyword evidence="1" id="KW-0732">Signal</keyword>
<organism evidence="2 3">
    <name type="scientific">Neoarthrinium moseri</name>
    <dbReference type="NCBI Taxonomy" id="1658444"/>
    <lineage>
        <taxon>Eukaryota</taxon>
        <taxon>Fungi</taxon>
        <taxon>Dikarya</taxon>
        <taxon>Ascomycota</taxon>
        <taxon>Pezizomycotina</taxon>
        <taxon>Sordariomycetes</taxon>
        <taxon>Xylariomycetidae</taxon>
        <taxon>Amphisphaeriales</taxon>
        <taxon>Apiosporaceae</taxon>
        <taxon>Neoarthrinium</taxon>
    </lineage>
</organism>
<keyword evidence="3" id="KW-1185">Reference proteome</keyword>